<keyword evidence="6" id="KW-0862">Zinc</keyword>
<feature type="disulfide bond" evidence="7 9">
    <location>
        <begin position="345"/>
        <end position="363"/>
    </location>
</feature>
<dbReference type="AlphaFoldDB" id="A0A1E1WU53"/>
<feature type="glycosylation site" description="N-linked (GlcNAc...) asparagine; partial" evidence="5">
    <location>
        <position position="578"/>
    </location>
</feature>
<evidence type="ECO:0000256" key="5">
    <source>
        <dbReference type="PIRSR" id="PIRSR601548-10"/>
    </source>
</evidence>
<dbReference type="Pfam" id="PF01401">
    <property type="entry name" value="Peptidase_M2"/>
    <property type="match status" value="1"/>
</dbReference>
<dbReference type="InterPro" id="IPR001548">
    <property type="entry name" value="Peptidase_M2"/>
</dbReference>
<keyword evidence="3 7" id="KW-1015">Disulfide bond</keyword>
<gene>
    <name evidence="11" type="ORF">g.9850</name>
</gene>
<sequence length="730" mass="83770">MPLSEVVFRTQVIPGEAILSKMRATLTLLVIYFHVLLSSGSDNDQRWFVSLVDLVELDYEDHCEQRASAYWDELMGSSKGLSMKLERDKAFGIFGRSQTTDIRSALSSYTYTQEDEILRRKVKLLLQPGDTLLKTEQWIRLVTFGDTAMNKIRFATNYDCGTTTNCTLRELHNSLARQHDEETVRRMKESWEKNLPDLNDYLDNILPLLRNSSNETNFNSVEEYWDFLGEYEGATLKARELWDHIKPLYVKLHKYVTLKLKGPDEVGKPLPVHLLKSLTGDDWSNLIENLLPKHPDIYQKVLANLQLKELGGLKAFKEASKLIQELSFGELEPQIWEESVFNGSCPTILVDWCKPNKVRAVSCKDVSIGNYIDAHEAAMKIKYKQTTALHSNNTYLLREAARYSAVYEAIPGFTSLLALNPHALDRAGLYQLDRFNFNPNHHRLVLQLIVALRDLPKLNYFLAADEWRLKVLMGTIPQSKIATSWSEFRKNFSLIETSNVDILGDSYVLLNKPYIGKFLGVILKYQIYQSFAEELASDESDLVKHVADSNSRITDAMMQGFGVIWPEMVSDLLAKRENGLEYTGLTDYYRLLDEYLDNQLEPSENNEIDDYIEPVIPEPEENEIPAAQEKPEESFNQPQTHENILDNIIETGEESHSKFETSTVAVMEIKNAPGDQKEDESRKEASYSTYWWIGIAVAVAVIVILIAIIARKRHSHRKQLEKQRRDHSRA</sequence>
<dbReference type="OrthoDB" id="7361988at2759"/>
<comment type="caution">
    <text evidence="9">Lacks conserved residue(s) required for the propagation of feature annotation.</text>
</comment>
<reference evidence="11" key="1">
    <citation type="submission" date="2015-09" db="EMBL/GenBank/DDBJ databases">
        <title>De novo assembly of Pectinophora gossypiella (Pink Bollworm) gut transcriptome.</title>
        <authorList>
            <person name="Tassone E.E."/>
        </authorList>
    </citation>
    <scope>NUCLEOTIDE SEQUENCE</scope>
</reference>
<dbReference type="EMBL" id="GDQN01000475">
    <property type="protein sequence ID" value="JAT90579.1"/>
    <property type="molecule type" value="Transcribed_RNA"/>
</dbReference>
<keyword evidence="10" id="KW-0472">Membrane</keyword>
<dbReference type="PANTHER" id="PTHR10514:SF44">
    <property type="entry name" value="ANGIOTENSIN-CONVERTING ENZYME-RELATED"/>
    <property type="match status" value="1"/>
</dbReference>
<dbReference type="GO" id="GO:0005886">
    <property type="term" value="C:plasma membrane"/>
    <property type="evidence" value="ECO:0007669"/>
    <property type="project" value="TreeGrafter"/>
</dbReference>
<accession>A0A1E1WU53</accession>
<dbReference type="PANTHER" id="PTHR10514">
    <property type="entry name" value="ANGIOTENSIN-CONVERTING ENZYME"/>
    <property type="match status" value="1"/>
</dbReference>
<evidence type="ECO:0000256" key="8">
    <source>
        <dbReference type="PIRSR" id="PIRSR601548-8"/>
    </source>
</evidence>
<feature type="binding site" evidence="8">
    <location>
        <position position="408"/>
    </location>
    <ligand>
        <name>Zn(2+)</name>
        <dbReference type="ChEBI" id="CHEBI:29105"/>
        <label>2</label>
        <note>catalytic</note>
    </ligand>
</feature>
<feature type="transmembrane region" description="Helical" evidence="10">
    <location>
        <begin position="690"/>
        <end position="710"/>
    </location>
</feature>
<evidence type="ECO:0000256" key="4">
    <source>
        <dbReference type="ARBA" id="ARBA00023180"/>
    </source>
</evidence>
<evidence type="ECO:0000256" key="2">
    <source>
        <dbReference type="ARBA" id="ARBA00022729"/>
    </source>
</evidence>
<evidence type="ECO:0000256" key="6">
    <source>
        <dbReference type="PIRSR" id="PIRSR601548-3"/>
    </source>
</evidence>
<keyword evidence="2" id="KW-0732">Signal</keyword>
<comment type="similarity">
    <text evidence="1 9">Belongs to the peptidase M2 family.</text>
</comment>
<dbReference type="GO" id="GO:0008237">
    <property type="term" value="F:metallopeptidase activity"/>
    <property type="evidence" value="ECO:0007669"/>
    <property type="project" value="InterPro"/>
</dbReference>
<dbReference type="GO" id="GO:0005615">
    <property type="term" value="C:extracellular space"/>
    <property type="evidence" value="ECO:0007669"/>
    <property type="project" value="TreeGrafter"/>
</dbReference>
<evidence type="ECO:0000313" key="11">
    <source>
        <dbReference type="EMBL" id="JAT90579.1"/>
    </source>
</evidence>
<dbReference type="SUPFAM" id="SSF55486">
    <property type="entry name" value="Metalloproteases ('zincins'), catalytic domain"/>
    <property type="match status" value="1"/>
</dbReference>
<proteinExistence type="inferred from homology"/>
<protein>
    <recommendedName>
        <fullName evidence="12">Angiotensin-converting enzyme</fullName>
    </recommendedName>
</protein>
<keyword evidence="10" id="KW-0812">Transmembrane</keyword>
<organism evidence="11">
    <name type="scientific">Pectinophora gossypiella</name>
    <name type="common">Cotton pink bollworm</name>
    <name type="synonym">Depressaria gossypiella</name>
    <dbReference type="NCBI Taxonomy" id="13191"/>
    <lineage>
        <taxon>Eukaryota</taxon>
        <taxon>Metazoa</taxon>
        <taxon>Ecdysozoa</taxon>
        <taxon>Arthropoda</taxon>
        <taxon>Hexapoda</taxon>
        <taxon>Insecta</taxon>
        <taxon>Pterygota</taxon>
        <taxon>Neoptera</taxon>
        <taxon>Endopterygota</taxon>
        <taxon>Lepidoptera</taxon>
        <taxon>Glossata</taxon>
        <taxon>Ditrysia</taxon>
        <taxon>Gelechioidea</taxon>
        <taxon>Gelechiidae</taxon>
        <taxon>Apatetrinae</taxon>
        <taxon>Pectinophora</taxon>
    </lineage>
</organism>
<evidence type="ECO:0000256" key="10">
    <source>
        <dbReference type="SAM" id="Phobius"/>
    </source>
</evidence>
<dbReference type="GO" id="GO:0008241">
    <property type="term" value="F:peptidyl-dipeptidase activity"/>
    <property type="evidence" value="ECO:0007669"/>
    <property type="project" value="InterPro"/>
</dbReference>
<evidence type="ECO:0000256" key="1">
    <source>
        <dbReference type="ARBA" id="ARBA00008139"/>
    </source>
</evidence>
<keyword evidence="10" id="KW-1133">Transmembrane helix</keyword>
<dbReference type="PROSITE" id="PS52011">
    <property type="entry name" value="PEPTIDASE_M2"/>
    <property type="match status" value="1"/>
</dbReference>
<evidence type="ECO:0008006" key="12">
    <source>
        <dbReference type="Google" id="ProtNLM"/>
    </source>
</evidence>
<dbReference type="GO" id="GO:0006508">
    <property type="term" value="P:proteolysis"/>
    <property type="evidence" value="ECO:0007669"/>
    <property type="project" value="InterPro"/>
</dbReference>
<name>A0A1E1WU53_PECGO</name>
<keyword evidence="4 5" id="KW-0325">Glycoprotein</keyword>
<evidence type="ECO:0000256" key="7">
    <source>
        <dbReference type="PIRSR" id="PIRSR601548-4"/>
    </source>
</evidence>
<evidence type="ECO:0000256" key="3">
    <source>
        <dbReference type="ARBA" id="ARBA00023157"/>
    </source>
</evidence>
<feature type="binding site" evidence="6">
    <location>
        <position position="408"/>
    </location>
    <ligand>
        <name>Zn(2+)</name>
        <dbReference type="ChEBI" id="CHEBI:29105"/>
        <label>1</label>
        <note>catalytic</note>
    </ligand>
</feature>
<evidence type="ECO:0000256" key="9">
    <source>
        <dbReference type="PROSITE-ProRule" id="PRU01355"/>
    </source>
</evidence>
<keyword evidence="6" id="KW-0479">Metal-binding</keyword>